<dbReference type="Proteomes" id="UP000215433">
    <property type="component" value="Unassembled WGS sequence"/>
</dbReference>
<dbReference type="EMBL" id="NEWD01000016">
    <property type="protein sequence ID" value="OXN00410.1"/>
    <property type="molecule type" value="Genomic_DNA"/>
</dbReference>
<gene>
    <name evidence="1" type="ORF">Tam10B_1280</name>
</gene>
<organism evidence="1 2">
    <name type="scientific">Bifidobacterium vansinderenii</name>
    <dbReference type="NCBI Taxonomy" id="1984871"/>
    <lineage>
        <taxon>Bacteria</taxon>
        <taxon>Bacillati</taxon>
        <taxon>Actinomycetota</taxon>
        <taxon>Actinomycetes</taxon>
        <taxon>Bifidobacteriales</taxon>
        <taxon>Bifidobacteriaceae</taxon>
        <taxon>Bifidobacterium</taxon>
    </lineage>
</organism>
<name>A0A229VYD6_9BIFI</name>
<reference evidence="1 2" key="1">
    <citation type="submission" date="2017-05" db="EMBL/GenBank/DDBJ databases">
        <title>Bifidobacterium vansinderenii sp. nov.</title>
        <authorList>
            <person name="Lugli G.A."/>
            <person name="Duranti S."/>
            <person name="Mangifesta M."/>
        </authorList>
    </citation>
    <scope>NUCLEOTIDE SEQUENCE [LARGE SCALE GENOMIC DNA]</scope>
    <source>
        <strain evidence="1 2">Tam10B</strain>
    </source>
</reference>
<keyword evidence="2" id="KW-1185">Reference proteome</keyword>
<evidence type="ECO:0000313" key="2">
    <source>
        <dbReference type="Proteomes" id="UP000215433"/>
    </source>
</evidence>
<proteinExistence type="predicted"/>
<protein>
    <submittedName>
        <fullName evidence="1">Uncharacterized protein</fullName>
    </submittedName>
</protein>
<evidence type="ECO:0000313" key="1">
    <source>
        <dbReference type="EMBL" id="OXN00410.1"/>
    </source>
</evidence>
<accession>A0A229VYD6</accession>
<dbReference type="AlphaFoldDB" id="A0A229VYD6"/>
<sequence length="153" mass="18274">MTERMGKLLTLERNVPMADQHQQWMMRRYFSAAYFITVSSKLVPFEVLMDIFRQHPDWEWVGQKEEGNGKRITKNGKPDGLHGVGYPYRGYRHYHFYVQLPKPMRGYDFVKYWPRNIWMTPARSKEGSIRYVQKKETRIAGPWGTDKLLDPET</sequence>
<dbReference type="Gene3D" id="3.40.1310.20">
    <property type="match status" value="1"/>
</dbReference>
<comment type="caution">
    <text evidence="1">The sequence shown here is derived from an EMBL/GenBank/DDBJ whole genome shotgun (WGS) entry which is preliminary data.</text>
</comment>